<organism evidence="7 8">
    <name type="scientific">Piptocephalis cylindrospora</name>
    <dbReference type="NCBI Taxonomy" id="1907219"/>
    <lineage>
        <taxon>Eukaryota</taxon>
        <taxon>Fungi</taxon>
        <taxon>Fungi incertae sedis</taxon>
        <taxon>Zoopagomycota</taxon>
        <taxon>Zoopagomycotina</taxon>
        <taxon>Zoopagomycetes</taxon>
        <taxon>Zoopagales</taxon>
        <taxon>Piptocephalidaceae</taxon>
        <taxon>Piptocephalis</taxon>
    </lineage>
</organism>
<dbReference type="SUPFAM" id="SSF53383">
    <property type="entry name" value="PLP-dependent transferases"/>
    <property type="match status" value="1"/>
</dbReference>
<protein>
    <submittedName>
        <fullName evidence="7">Pyridoxal phosphate-dependent transferase</fullName>
    </submittedName>
</protein>
<evidence type="ECO:0000256" key="5">
    <source>
        <dbReference type="ARBA" id="ARBA00022898"/>
    </source>
</evidence>
<dbReference type="GO" id="GO:0005739">
    <property type="term" value="C:mitochondrion"/>
    <property type="evidence" value="ECO:0007669"/>
    <property type="project" value="TreeGrafter"/>
</dbReference>
<dbReference type="InterPro" id="IPR015424">
    <property type="entry name" value="PyrdxlP-dep_Trfase"/>
</dbReference>
<name>A0A4P9Y6T0_9FUNG</name>
<dbReference type="InterPro" id="IPR051326">
    <property type="entry name" value="Kynurenine-oxoglutarate_AT"/>
</dbReference>
<evidence type="ECO:0000313" key="8">
    <source>
        <dbReference type="Proteomes" id="UP000267251"/>
    </source>
</evidence>
<dbReference type="OrthoDB" id="2414662at2759"/>
<reference evidence="8" key="1">
    <citation type="journal article" date="2018" name="Nat. Microbiol.">
        <title>Leveraging single-cell genomics to expand the fungal tree of life.</title>
        <authorList>
            <person name="Ahrendt S.R."/>
            <person name="Quandt C.A."/>
            <person name="Ciobanu D."/>
            <person name="Clum A."/>
            <person name="Salamov A."/>
            <person name="Andreopoulos B."/>
            <person name="Cheng J.F."/>
            <person name="Woyke T."/>
            <person name="Pelin A."/>
            <person name="Henrissat B."/>
            <person name="Reynolds N.K."/>
            <person name="Benny G.L."/>
            <person name="Smith M.E."/>
            <person name="James T.Y."/>
            <person name="Grigoriev I.V."/>
        </authorList>
    </citation>
    <scope>NUCLEOTIDE SEQUENCE [LARGE SCALE GENOMIC DNA]</scope>
</reference>
<evidence type="ECO:0000259" key="6">
    <source>
        <dbReference type="Pfam" id="PF00155"/>
    </source>
</evidence>
<dbReference type="GO" id="GO:0030170">
    <property type="term" value="F:pyridoxal phosphate binding"/>
    <property type="evidence" value="ECO:0007669"/>
    <property type="project" value="InterPro"/>
</dbReference>
<keyword evidence="3" id="KW-0032">Aminotransferase</keyword>
<evidence type="ECO:0000256" key="2">
    <source>
        <dbReference type="ARBA" id="ARBA00007441"/>
    </source>
</evidence>
<dbReference type="PANTHER" id="PTHR43807:SF20">
    <property type="entry name" value="FI04487P"/>
    <property type="match status" value="1"/>
</dbReference>
<dbReference type="Proteomes" id="UP000267251">
    <property type="component" value="Unassembled WGS sequence"/>
</dbReference>
<dbReference type="Gene3D" id="3.90.1150.10">
    <property type="entry name" value="Aspartate Aminotransferase, domain 1"/>
    <property type="match status" value="1"/>
</dbReference>
<dbReference type="PANTHER" id="PTHR43807">
    <property type="entry name" value="FI04487P"/>
    <property type="match status" value="1"/>
</dbReference>
<dbReference type="InterPro" id="IPR004839">
    <property type="entry name" value="Aminotransferase_I/II_large"/>
</dbReference>
<dbReference type="CDD" id="cd00609">
    <property type="entry name" value="AAT_like"/>
    <property type="match status" value="1"/>
</dbReference>
<proteinExistence type="inferred from homology"/>
<dbReference type="Gene3D" id="3.40.640.10">
    <property type="entry name" value="Type I PLP-dependent aspartate aminotransferase-like (Major domain)"/>
    <property type="match status" value="1"/>
</dbReference>
<keyword evidence="4 7" id="KW-0808">Transferase</keyword>
<dbReference type="AlphaFoldDB" id="A0A4P9Y6T0"/>
<dbReference type="GO" id="GO:0016212">
    <property type="term" value="F:kynurenine-oxoglutarate transaminase activity"/>
    <property type="evidence" value="ECO:0007669"/>
    <property type="project" value="TreeGrafter"/>
</dbReference>
<dbReference type="PROSITE" id="PS00105">
    <property type="entry name" value="AA_TRANSFER_CLASS_1"/>
    <property type="match status" value="1"/>
</dbReference>
<dbReference type="EMBL" id="KZ987795">
    <property type="protein sequence ID" value="RKP14745.1"/>
    <property type="molecule type" value="Genomic_DNA"/>
</dbReference>
<keyword evidence="5" id="KW-0663">Pyridoxal phosphate</keyword>
<keyword evidence="8" id="KW-1185">Reference proteome</keyword>
<dbReference type="InterPro" id="IPR004838">
    <property type="entry name" value="NHTrfase_class1_PyrdxlP-BS"/>
</dbReference>
<dbReference type="Pfam" id="PF00155">
    <property type="entry name" value="Aminotran_1_2"/>
    <property type="match status" value="1"/>
</dbReference>
<dbReference type="InterPro" id="IPR015422">
    <property type="entry name" value="PyrdxlP-dep_Trfase_small"/>
</dbReference>
<comment type="similarity">
    <text evidence="2">Belongs to the class-I pyridoxal-phosphate-dependent aminotransferase family.</text>
</comment>
<evidence type="ECO:0000256" key="4">
    <source>
        <dbReference type="ARBA" id="ARBA00022679"/>
    </source>
</evidence>
<evidence type="ECO:0000256" key="3">
    <source>
        <dbReference type="ARBA" id="ARBA00022576"/>
    </source>
</evidence>
<sequence>MSSTTLKAPIAPAERVAHFKQDVWSLFTRLTLEHKAVNLGQGFMNFPPPRLIKDAASAAIHTDSFNQYPPPRGRPRLLKALSDHYSPVFGRTLDPTTDIFIPSGANEGIYCIFAAYLNQGDEVILFEPYFDQYLSNVTMNGGVPVFLPLIPGSSQEDGVIPSSSWKVDMNELEKAITPKTKIILLNTPHNPVGKVFSEEEIRAIGDLAVKHNILILSDEVYDHLVFSPSKHLSIGALPEYRSRTLTVGSAGKVFGVTGWRLGWVMGDAPLLAPVLAAHTRVCFCATGPLQEAVAEAFEKSDSNGFFDQQTKEYESRLAALTKPLEEVGLPYTLPKGSYFLLVNTSSIRIPQGFSFPPEISARGRNFEMCYWLLAEIGVTAIPVSEFYSDTNQHLGEDYIRFAFCKTDDVLEEASKRLLRIKEFL</sequence>
<evidence type="ECO:0000313" key="7">
    <source>
        <dbReference type="EMBL" id="RKP14745.1"/>
    </source>
</evidence>
<dbReference type="FunFam" id="3.40.640.10:FF:000024">
    <property type="entry name" value="Kynurenine--oxoglutarate transaminase 3"/>
    <property type="match status" value="1"/>
</dbReference>
<feature type="domain" description="Aminotransferase class I/classII large" evidence="6">
    <location>
        <begin position="36"/>
        <end position="417"/>
    </location>
</feature>
<comment type="cofactor">
    <cofactor evidence="1">
        <name>pyridoxal 5'-phosphate</name>
        <dbReference type="ChEBI" id="CHEBI:597326"/>
    </cofactor>
</comment>
<dbReference type="InterPro" id="IPR015421">
    <property type="entry name" value="PyrdxlP-dep_Trfase_major"/>
</dbReference>
<gene>
    <name evidence="7" type="ORF">BJ684DRAFT_8083</name>
</gene>
<accession>A0A4P9Y6T0</accession>
<evidence type="ECO:0000256" key="1">
    <source>
        <dbReference type="ARBA" id="ARBA00001933"/>
    </source>
</evidence>